<dbReference type="AlphaFoldDB" id="A0A6P0H1F5"/>
<evidence type="ECO:0000313" key="3">
    <source>
        <dbReference type="Proteomes" id="UP000468828"/>
    </source>
</evidence>
<dbReference type="Proteomes" id="UP000468828">
    <property type="component" value="Unassembled WGS sequence"/>
</dbReference>
<gene>
    <name evidence="2" type="ORF">G3R41_00830</name>
    <name evidence="1" type="ORF">GCU67_00830</name>
</gene>
<evidence type="ECO:0000313" key="4">
    <source>
        <dbReference type="Proteomes" id="UP000471152"/>
    </source>
</evidence>
<sequence>MDAAPPSLFDDEVEAAPDHVRRIADTERPPVPPRLERWTSLSACVLDAVWSVGADHDRIVVPLVRRVLEPVATGPLLADSPSSADSHPLPRLLTRFPDEQALEAAAQNRQRTSTRGGVTKADAALRYARTLVTHGVLGVEDLPRLLAEPALWSRLDRALSRVPGEGQHGTRRSHFWALCGVDDRTTTESPWRPRPNFESPS</sequence>
<organism evidence="2 4">
    <name type="scientific">Modestobacter muralis</name>
    <dbReference type="NCBI Taxonomy" id="1608614"/>
    <lineage>
        <taxon>Bacteria</taxon>
        <taxon>Bacillati</taxon>
        <taxon>Actinomycetota</taxon>
        <taxon>Actinomycetes</taxon>
        <taxon>Geodermatophilales</taxon>
        <taxon>Geodermatophilaceae</taxon>
        <taxon>Modestobacter</taxon>
    </lineage>
</organism>
<name>A0A6P0H1F5_9ACTN</name>
<dbReference type="RefSeq" id="WP_163609100.1">
    <property type="nucleotide sequence ID" value="NZ_JAAGWB010000003.1"/>
</dbReference>
<dbReference type="EMBL" id="JAAGWB010000003">
    <property type="protein sequence ID" value="NEN49488.1"/>
    <property type="molecule type" value="Genomic_DNA"/>
</dbReference>
<accession>A0A6P0H1F5</accession>
<reference evidence="1 3" key="1">
    <citation type="submission" date="2020-01" db="EMBL/GenBank/DDBJ databases">
        <title>the WGS Modestobacter muralis CPCC 204518.</title>
        <authorList>
            <person name="Jiang Z."/>
        </authorList>
    </citation>
    <scope>NUCLEOTIDE SEQUENCE [LARGE SCALE GENOMIC DNA]</scope>
    <source>
        <strain evidence="1 3">DSM 100205</strain>
    </source>
</reference>
<dbReference type="EMBL" id="JAAGWH010000003">
    <property type="protein sequence ID" value="NEK92721.1"/>
    <property type="molecule type" value="Genomic_DNA"/>
</dbReference>
<dbReference type="Proteomes" id="UP000471152">
    <property type="component" value="Unassembled WGS sequence"/>
</dbReference>
<evidence type="ECO:0000313" key="2">
    <source>
        <dbReference type="EMBL" id="NEN49488.1"/>
    </source>
</evidence>
<proteinExistence type="predicted"/>
<keyword evidence="3" id="KW-1185">Reference proteome</keyword>
<comment type="caution">
    <text evidence="2">The sequence shown here is derived from an EMBL/GenBank/DDBJ whole genome shotgun (WGS) entry which is preliminary data.</text>
</comment>
<reference evidence="2 4" key="2">
    <citation type="submission" date="2020-02" db="EMBL/GenBank/DDBJ databases">
        <title>The WGS of Modestobacter muralis DSM 100205.</title>
        <authorList>
            <person name="Jiang Z."/>
        </authorList>
    </citation>
    <scope>NUCLEOTIDE SEQUENCE [LARGE SCALE GENOMIC DNA]</scope>
    <source>
        <strain evidence="2 4">DSM 100205</strain>
    </source>
</reference>
<evidence type="ECO:0000313" key="1">
    <source>
        <dbReference type="EMBL" id="NEK92721.1"/>
    </source>
</evidence>
<protein>
    <submittedName>
        <fullName evidence="2">Uncharacterized protein</fullName>
    </submittedName>
</protein>